<comment type="caution">
    <text evidence="2">The sequence shown here is derived from an EMBL/GenBank/DDBJ whole genome shotgun (WGS) entry which is preliminary data.</text>
</comment>
<organism evidence="2 3">
    <name type="scientific">Mycena metata</name>
    <dbReference type="NCBI Taxonomy" id="1033252"/>
    <lineage>
        <taxon>Eukaryota</taxon>
        <taxon>Fungi</taxon>
        <taxon>Dikarya</taxon>
        <taxon>Basidiomycota</taxon>
        <taxon>Agaricomycotina</taxon>
        <taxon>Agaricomycetes</taxon>
        <taxon>Agaricomycetidae</taxon>
        <taxon>Agaricales</taxon>
        <taxon>Marasmiineae</taxon>
        <taxon>Mycenaceae</taxon>
        <taxon>Mycena</taxon>
    </lineage>
</organism>
<proteinExistence type="predicted"/>
<dbReference type="Proteomes" id="UP001215598">
    <property type="component" value="Unassembled WGS sequence"/>
</dbReference>
<gene>
    <name evidence="2" type="ORF">B0H16DRAFT_1455299</name>
</gene>
<accession>A0AAD7JGQ1</accession>
<dbReference type="AlphaFoldDB" id="A0AAD7JGQ1"/>
<evidence type="ECO:0000313" key="2">
    <source>
        <dbReference type="EMBL" id="KAJ7763456.1"/>
    </source>
</evidence>
<evidence type="ECO:0000256" key="1">
    <source>
        <dbReference type="SAM" id="MobiDB-lite"/>
    </source>
</evidence>
<feature type="region of interest" description="Disordered" evidence="1">
    <location>
        <begin position="250"/>
        <end position="274"/>
    </location>
</feature>
<reference evidence="2" key="1">
    <citation type="submission" date="2023-03" db="EMBL/GenBank/DDBJ databases">
        <title>Massive genome expansion in bonnet fungi (Mycena s.s.) driven by repeated elements and novel gene families across ecological guilds.</title>
        <authorList>
            <consortium name="Lawrence Berkeley National Laboratory"/>
            <person name="Harder C.B."/>
            <person name="Miyauchi S."/>
            <person name="Viragh M."/>
            <person name="Kuo A."/>
            <person name="Thoen E."/>
            <person name="Andreopoulos B."/>
            <person name="Lu D."/>
            <person name="Skrede I."/>
            <person name="Drula E."/>
            <person name="Henrissat B."/>
            <person name="Morin E."/>
            <person name="Kohler A."/>
            <person name="Barry K."/>
            <person name="LaButti K."/>
            <person name="Morin E."/>
            <person name="Salamov A."/>
            <person name="Lipzen A."/>
            <person name="Mereny Z."/>
            <person name="Hegedus B."/>
            <person name="Baldrian P."/>
            <person name="Stursova M."/>
            <person name="Weitz H."/>
            <person name="Taylor A."/>
            <person name="Grigoriev I.V."/>
            <person name="Nagy L.G."/>
            <person name="Martin F."/>
            <person name="Kauserud H."/>
        </authorList>
    </citation>
    <scope>NUCLEOTIDE SEQUENCE</scope>
    <source>
        <strain evidence="2">CBHHK182m</strain>
    </source>
</reference>
<protein>
    <submittedName>
        <fullName evidence="2">Uncharacterized protein</fullName>
    </submittedName>
</protein>
<keyword evidence="3" id="KW-1185">Reference proteome</keyword>
<evidence type="ECO:0000313" key="3">
    <source>
        <dbReference type="Proteomes" id="UP001215598"/>
    </source>
</evidence>
<dbReference type="EMBL" id="JARKIB010000030">
    <property type="protein sequence ID" value="KAJ7763456.1"/>
    <property type="molecule type" value="Genomic_DNA"/>
</dbReference>
<sequence length="342" mass="38754">MWHYQSFWPLHPGSSGVLSPMLEKLVAARQKYITAFGFGNHLSAAFGAVGQSHGWWCYSTTAPRSPGPAWMCTLAYHAQVQTLHHFLKILPARNWRHGYDCASVPRTVVHTPQRASRETVQDDAHPFLLLSRMHFELDSSPIPYSTQRLVLSIQGSYPLLHYVHVPPTGSGLRIETRGAVWYTNAAAAARDVDGRAAPWPGHPLVDDERIKEQIGRGLDLVRWFRRSSRTTSNLFGSHIELHVIGTNHRRTLEHRPAPARRPPPATRRPRRSTPAAILLHDKQNISHMKWGVPNSRQTMHNLRDLISVFNLAVALVWIIILAEFDAPQGEVALYLDRKRCYI</sequence>
<name>A0AAD7JGQ1_9AGAR</name>